<keyword evidence="5 11" id="KW-0862">Zinc</keyword>
<feature type="transmembrane region" description="Helical" evidence="13">
    <location>
        <begin position="64"/>
        <end position="86"/>
    </location>
</feature>
<dbReference type="Pfam" id="PF00484">
    <property type="entry name" value="Pro_CA"/>
    <property type="match status" value="1"/>
</dbReference>
<dbReference type="Proteomes" id="UP000204221">
    <property type="component" value="Chromosome"/>
</dbReference>
<evidence type="ECO:0000256" key="2">
    <source>
        <dbReference type="ARBA" id="ARBA00006217"/>
    </source>
</evidence>
<dbReference type="RefSeq" id="WP_093942544.1">
    <property type="nucleotide sequence ID" value="NZ_CP022521.1"/>
</dbReference>
<dbReference type="EMBL" id="CP022521">
    <property type="protein sequence ID" value="ASO21379.1"/>
    <property type="molecule type" value="Genomic_DNA"/>
</dbReference>
<keyword evidence="15" id="KW-1185">Reference proteome</keyword>
<feature type="transmembrane region" description="Helical" evidence="13">
    <location>
        <begin position="180"/>
        <end position="200"/>
    </location>
</feature>
<dbReference type="InterPro" id="IPR001902">
    <property type="entry name" value="SLC26A/SulP_fam"/>
</dbReference>
<evidence type="ECO:0000256" key="3">
    <source>
        <dbReference type="ARBA" id="ARBA00012925"/>
    </source>
</evidence>
<dbReference type="InterPro" id="IPR001765">
    <property type="entry name" value="Carbonic_anhydrase"/>
</dbReference>
<dbReference type="GO" id="GO:0015976">
    <property type="term" value="P:carbon utilization"/>
    <property type="evidence" value="ECO:0007669"/>
    <property type="project" value="InterPro"/>
</dbReference>
<dbReference type="SMART" id="SM00947">
    <property type="entry name" value="Pro_CA"/>
    <property type="match status" value="1"/>
</dbReference>
<feature type="transmembrane region" description="Helical" evidence="13">
    <location>
        <begin position="386"/>
        <end position="411"/>
    </location>
</feature>
<dbReference type="EC" id="4.2.1.1" evidence="3"/>
<comment type="subcellular location">
    <subcellularLocation>
        <location evidence="1">Membrane</location>
        <topology evidence="1">Multi-pass membrane protein</topology>
    </subcellularLocation>
</comment>
<evidence type="ECO:0000256" key="1">
    <source>
        <dbReference type="ARBA" id="ARBA00004141"/>
    </source>
</evidence>
<evidence type="ECO:0000256" key="11">
    <source>
        <dbReference type="PIRSR" id="PIRSR601765-1"/>
    </source>
</evidence>
<evidence type="ECO:0000256" key="6">
    <source>
        <dbReference type="ARBA" id="ARBA00022989"/>
    </source>
</evidence>
<dbReference type="SUPFAM" id="SSF53056">
    <property type="entry name" value="beta-carbonic anhydrase, cab"/>
    <property type="match status" value="1"/>
</dbReference>
<dbReference type="Gene3D" id="3.40.1050.10">
    <property type="entry name" value="Carbonic anhydrase"/>
    <property type="match status" value="1"/>
</dbReference>
<reference evidence="14 15" key="1">
    <citation type="submission" date="2017-07" db="EMBL/GenBank/DDBJ databases">
        <title>Complete genome sequence of Actinoalloteichus hoggarensis DSM 45943, type strain of Actinoalloteichus hoggarensis.</title>
        <authorList>
            <person name="Ruckert C."/>
            <person name="Nouioui I."/>
            <person name="Willmese J."/>
            <person name="van Wezel G."/>
            <person name="Klenk H.-P."/>
            <person name="Kalinowski J."/>
            <person name="Zotchev S.B."/>
        </authorList>
    </citation>
    <scope>NUCLEOTIDE SEQUENCE [LARGE SCALE GENOMIC DNA]</scope>
    <source>
        <strain evidence="14 15">DSM 45943</strain>
    </source>
</reference>
<feature type="region of interest" description="Disordered" evidence="12">
    <location>
        <begin position="696"/>
        <end position="734"/>
    </location>
</feature>
<dbReference type="PROSITE" id="PS00705">
    <property type="entry name" value="PROK_CO2_ANHYDRASE_2"/>
    <property type="match status" value="1"/>
</dbReference>
<feature type="binding site" evidence="11">
    <location>
        <position position="654"/>
    </location>
    <ligand>
        <name>Zn(2+)</name>
        <dbReference type="ChEBI" id="CHEBI:29105"/>
    </ligand>
</feature>
<protein>
    <recommendedName>
        <fullName evidence="3">carbonic anhydrase</fullName>
        <ecNumber evidence="3">4.2.1.1</ecNumber>
    </recommendedName>
</protein>
<dbReference type="OrthoDB" id="9771198at2"/>
<evidence type="ECO:0000313" key="15">
    <source>
        <dbReference type="Proteomes" id="UP000204221"/>
    </source>
</evidence>
<comment type="catalytic activity">
    <reaction evidence="10">
        <text>hydrogencarbonate + H(+) = CO2 + H2O</text>
        <dbReference type="Rhea" id="RHEA:10748"/>
        <dbReference type="ChEBI" id="CHEBI:15377"/>
        <dbReference type="ChEBI" id="CHEBI:15378"/>
        <dbReference type="ChEBI" id="CHEBI:16526"/>
        <dbReference type="ChEBI" id="CHEBI:17544"/>
        <dbReference type="EC" id="4.2.1.1"/>
    </reaction>
</comment>
<feature type="binding site" evidence="11">
    <location>
        <position position="591"/>
    </location>
    <ligand>
        <name>Zn(2+)</name>
        <dbReference type="ChEBI" id="CHEBI:29105"/>
    </ligand>
</feature>
<dbReference type="PANTHER" id="PTHR11814">
    <property type="entry name" value="SULFATE TRANSPORTER"/>
    <property type="match status" value="1"/>
</dbReference>
<name>A0A221W725_9PSEU</name>
<dbReference type="GO" id="GO:0055085">
    <property type="term" value="P:transmembrane transport"/>
    <property type="evidence" value="ECO:0007669"/>
    <property type="project" value="InterPro"/>
</dbReference>
<keyword evidence="11" id="KW-0479">Metal-binding</keyword>
<keyword evidence="6 13" id="KW-1133">Transmembrane helix</keyword>
<feature type="transmembrane region" description="Helical" evidence="13">
    <location>
        <begin position="336"/>
        <end position="366"/>
    </location>
</feature>
<feature type="transmembrane region" description="Helical" evidence="13">
    <location>
        <begin position="106"/>
        <end position="126"/>
    </location>
</feature>
<keyword evidence="8 14" id="KW-0456">Lyase</keyword>
<feature type="binding site" evidence="11">
    <location>
        <position position="593"/>
    </location>
    <ligand>
        <name>Zn(2+)</name>
        <dbReference type="ChEBI" id="CHEBI:29105"/>
    </ligand>
</feature>
<feature type="region of interest" description="Disordered" evidence="12">
    <location>
        <begin position="1"/>
        <end position="30"/>
    </location>
</feature>
<evidence type="ECO:0000256" key="7">
    <source>
        <dbReference type="ARBA" id="ARBA00023136"/>
    </source>
</evidence>
<dbReference type="AlphaFoldDB" id="A0A221W725"/>
<dbReference type="GO" id="GO:0008270">
    <property type="term" value="F:zinc ion binding"/>
    <property type="evidence" value="ECO:0007669"/>
    <property type="project" value="InterPro"/>
</dbReference>
<evidence type="ECO:0000313" key="14">
    <source>
        <dbReference type="EMBL" id="ASO21379.1"/>
    </source>
</evidence>
<feature type="binding site" evidence="11">
    <location>
        <position position="651"/>
    </location>
    <ligand>
        <name>Zn(2+)</name>
        <dbReference type="ChEBI" id="CHEBI:29105"/>
    </ligand>
</feature>
<dbReference type="Pfam" id="PF00916">
    <property type="entry name" value="Sulfate_transp"/>
    <property type="match status" value="1"/>
</dbReference>
<accession>A0A221W725</accession>
<dbReference type="InterPro" id="IPR011547">
    <property type="entry name" value="SLC26A/SulP_dom"/>
</dbReference>
<dbReference type="InterPro" id="IPR036874">
    <property type="entry name" value="Carbonic_anhydrase_sf"/>
</dbReference>
<feature type="transmembrane region" description="Helical" evidence="13">
    <location>
        <begin position="138"/>
        <end position="160"/>
    </location>
</feature>
<dbReference type="InterPro" id="IPR015892">
    <property type="entry name" value="Carbonic_anhydrase_CS"/>
</dbReference>
<evidence type="ECO:0000256" key="5">
    <source>
        <dbReference type="ARBA" id="ARBA00022833"/>
    </source>
</evidence>
<dbReference type="KEGG" id="ahg:AHOG_18770"/>
<comment type="function">
    <text evidence="9">Catalyzes the reversible hydration of carbon dioxide to form bicarbonate.</text>
</comment>
<evidence type="ECO:0000256" key="4">
    <source>
        <dbReference type="ARBA" id="ARBA00022692"/>
    </source>
</evidence>
<feature type="transmembrane region" description="Helical" evidence="13">
    <location>
        <begin position="252"/>
        <end position="277"/>
    </location>
</feature>
<comment type="similarity">
    <text evidence="2">Belongs to the beta-class carbonic anhydrase family.</text>
</comment>
<keyword evidence="4 13" id="KW-0812">Transmembrane</keyword>
<evidence type="ECO:0000256" key="9">
    <source>
        <dbReference type="ARBA" id="ARBA00024993"/>
    </source>
</evidence>
<organism evidence="14 15">
    <name type="scientific">Actinoalloteichus hoggarensis</name>
    <dbReference type="NCBI Taxonomy" id="1470176"/>
    <lineage>
        <taxon>Bacteria</taxon>
        <taxon>Bacillati</taxon>
        <taxon>Actinomycetota</taxon>
        <taxon>Actinomycetes</taxon>
        <taxon>Pseudonocardiales</taxon>
        <taxon>Pseudonocardiaceae</taxon>
        <taxon>Actinoalloteichus</taxon>
    </lineage>
</organism>
<gene>
    <name evidence="14" type="primary">icfA</name>
    <name evidence="14" type="ORF">AHOG_18770</name>
</gene>
<dbReference type="GO" id="GO:0004089">
    <property type="term" value="F:carbonate dehydratase activity"/>
    <property type="evidence" value="ECO:0007669"/>
    <property type="project" value="UniProtKB-EC"/>
</dbReference>
<feature type="compositionally biased region" description="Low complexity" evidence="12">
    <location>
        <begin position="696"/>
        <end position="725"/>
    </location>
</feature>
<evidence type="ECO:0000256" key="8">
    <source>
        <dbReference type="ARBA" id="ARBA00023239"/>
    </source>
</evidence>
<evidence type="ECO:0000256" key="12">
    <source>
        <dbReference type="SAM" id="MobiDB-lite"/>
    </source>
</evidence>
<keyword evidence="7 13" id="KW-0472">Membrane</keyword>
<feature type="compositionally biased region" description="Basic and acidic residues" evidence="12">
    <location>
        <begin position="1"/>
        <end position="16"/>
    </location>
</feature>
<evidence type="ECO:0000256" key="10">
    <source>
        <dbReference type="ARBA" id="ARBA00048348"/>
    </source>
</evidence>
<dbReference type="GO" id="GO:0016020">
    <property type="term" value="C:membrane"/>
    <property type="evidence" value="ECO:0007669"/>
    <property type="project" value="UniProtKB-SubCell"/>
</dbReference>
<comment type="cofactor">
    <cofactor evidence="11">
        <name>Zn(2+)</name>
        <dbReference type="ChEBI" id="CHEBI:29105"/>
    </cofactor>
    <text evidence="11">Binds 1 zinc ion per subunit.</text>
</comment>
<evidence type="ECO:0000256" key="13">
    <source>
        <dbReference type="SAM" id="Phobius"/>
    </source>
</evidence>
<sequence length="802" mass="83911">MNKRSEPRPHGGEHTTVDPPTSPPEGRGWDTVLRHDLPASLVVFLVAVPLSLGIAAATGAPIMAGLIAAVVGGIVAGTLAGAPLQVSGPAAGLVVIVASLIERHGWPVTAAITVGAGLLQLVFGVSKVARLALSLSPSVVHGMLAGIGVVIAIGQVQVMLGGESRPEALENLDGMPELLSGPHAPTLLIGLATIAVLIVWPRLPMLRVVPAPLAAVTIATLLALGSPDVTTVSLPDDPLGAISLPALPDSDLLAVGAGVLTVALVASVESLLSAVAVDRMHDGRRADLNRELLAQGAANIGSGSLGGLPITGVIVRSSTNVSSGARTRASAILHGVWMALAVLFLGGMLELIPMAALAGVLVVIGVKLVDPTRMRLLWRQREFGPYAVTMAGVVCFDLVVGVLAGLALAMAQTLWRLARHRIQVAALGEGHWRITVDGSLVFLGVSALTTRLSAVPPGQDVTVELHLDCLDQGAFEALRDWRTGYERAGGTVRIDEIGTAWYHHAAAGGRPTTTRSTTNLAPHWFAPWQHWQRHRDQRTDVRHAIPHQRTEADPMILGVQEFERRSAPLLRPLLAELAEHGQRPARLFVCCADSRMVPNVITTSGPGDLFTLRNVGNLVPPSDSLGDSSVGSAIEFAVERLAVTSIVVCGHSHCGAMRSLLDGDTDPNSHLAEWLVHAEPSLRLLQAPIAAAQSTAPAELAPGTAAAPSAEHSESEGPGAAPDAEAAGRDQRRPNSAADAVAVLNVWQQLTNLMTYPLVSEAVLAGRLTLAGMYFDLAEARMYRVDEHDGTLHPLSEPLSQV</sequence>
<dbReference type="PROSITE" id="PS00704">
    <property type="entry name" value="PROK_CO2_ANHYDRASE_1"/>
    <property type="match status" value="1"/>
</dbReference>
<feature type="transmembrane region" description="Helical" evidence="13">
    <location>
        <begin position="37"/>
        <end position="57"/>
    </location>
</feature>
<feature type="transmembrane region" description="Helical" evidence="13">
    <location>
        <begin position="212"/>
        <end position="232"/>
    </location>
</feature>
<proteinExistence type="inferred from homology"/>